<dbReference type="GO" id="GO:0006355">
    <property type="term" value="P:regulation of DNA-templated transcription"/>
    <property type="evidence" value="ECO:0007669"/>
    <property type="project" value="TreeGrafter"/>
</dbReference>
<dbReference type="Gene3D" id="1.10.10.60">
    <property type="entry name" value="Homeodomain-like"/>
    <property type="match status" value="1"/>
</dbReference>
<evidence type="ECO:0000256" key="3">
    <source>
        <dbReference type="ARBA" id="ARBA00023015"/>
    </source>
</evidence>
<dbReference type="InterPro" id="IPR039420">
    <property type="entry name" value="WalR-like"/>
</dbReference>
<dbReference type="GeneID" id="95865737"/>
<dbReference type="SUPFAM" id="SSF46689">
    <property type="entry name" value="Homeodomain-like"/>
    <property type="match status" value="1"/>
</dbReference>
<feature type="modified residue" description="4-aspartylphosphate" evidence="6">
    <location>
        <position position="53"/>
    </location>
</feature>
<dbReference type="InterPro" id="IPR001789">
    <property type="entry name" value="Sig_transdc_resp-reg_receiver"/>
</dbReference>
<dbReference type="GO" id="GO:0032993">
    <property type="term" value="C:protein-DNA complex"/>
    <property type="evidence" value="ECO:0007669"/>
    <property type="project" value="TreeGrafter"/>
</dbReference>
<keyword evidence="5" id="KW-0804">Transcription</keyword>
<dbReference type="InterPro" id="IPR009057">
    <property type="entry name" value="Homeodomain-like_sf"/>
</dbReference>
<dbReference type="Pfam" id="PF00072">
    <property type="entry name" value="Response_reg"/>
    <property type="match status" value="1"/>
</dbReference>
<proteinExistence type="predicted"/>
<keyword evidence="3" id="KW-0805">Transcription regulation</keyword>
<comment type="caution">
    <text evidence="8">The sequence shown here is derived from an EMBL/GenBank/DDBJ whole genome shotgun (WGS) entry which is preliminary data.</text>
</comment>
<dbReference type="InterPro" id="IPR002197">
    <property type="entry name" value="HTH_Fis"/>
</dbReference>
<dbReference type="RefSeq" id="WP_138401457.1">
    <property type="nucleotide sequence ID" value="NZ_JBAFVI010000007.1"/>
</dbReference>
<evidence type="ECO:0000259" key="7">
    <source>
        <dbReference type="PROSITE" id="PS50110"/>
    </source>
</evidence>
<evidence type="ECO:0000256" key="4">
    <source>
        <dbReference type="ARBA" id="ARBA00023125"/>
    </source>
</evidence>
<evidence type="ECO:0000256" key="6">
    <source>
        <dbReference type="PROSITE-ProRule" id="PRU00169"/>
    </source>
</evidence>
<keyword evidence="2" id="KW-0902">Two-component regulatory system</keyword>
<evidence type="ECO:0000256" key="2">
    <source>
        <dbReference type="ARBA" id="ARBA00023012"/>
    </source>
</evidence>
<dbReference type="GO" id="GO:0000156">
    <property type="term" value="F:phosphorelay response regulator activity"/>
    <property type="evidence" value="ECO:0007669"/>
    <property type="project" value="TreeGrafter"/>
</dbReference>
<evidence type="ECO:0000313" key="8">
    <source>
        <dbReference type="EMBL" id="TLX40946.1"/>
    </source>
</evidence>
<dbReference type="PRINTS" id="PR01590">
    <property type="entry name" value="HTHFIS"/>
</dbReference>
<evidence type="ECO:0000256" key="1">
    <source>
        <dbReference type="ARBA" id="ARBA00022553"/>
    </source>
</evidence>
<reference evidence="8 9" key="1">
    <citation type="submission" date="2019-05" db="EMBL/GenBank/DDBJ databases">
        <authorList>
            <person name="Zhou X."/>
        </authorList>
    </citation>
    <scope>NUCLEOTIDE SEQUENCE [LARGE SCALE GENOMIC DNA]</scope>
    <source>
        <strain evidence="8 9">DSM 432</strain>
    </source>
</reference>
<dbReference type="PROSITE" id="PS50110">
    <property type="entry name" value="RESPONSE_REGULATORY"/>
    <property type="match status" value="1"/>
</dbReference>
<dbReference type="InterPro" id="IPR011006">
    <property type="entry name" value="CheY-like_superfamily"/>
</dbReference>
<dbReference type="OrthoDB" id="9805953at2"/>
<sequence>MTLPLLLVEDDPVEARRLSSALAGLGYEVTLAEDGDAALDQLAVRAFDVVLLDLVVPGLDGMGVLDAMAARGLAVPVVVQVTAAGLDAASGAIRSGARDFVVKPAGVLRLQVALANAVALGRAAPPATRPARTQPDAVQPENAQPDNVVAFTPASGPFAVAQTVRDSSPDALLPPTLRSDSLAYARLDAAGHARRLEQIEAEAIRFACHLYGGRMAEVARRLGIGRSTLYRKLAELDLDAVGRNRDGEPSVERFVAAE</sequence>
<dbReference type="GO" id="GO:0005829">
    <property type="term" value="C:cytosol"/>
    <property type="evidence" value="ECO:0007669"/>
    <property type="project" value="TreeGrafter"/>
</dbReference>
<protein>
    <submittedName>
        <fullName evidence="8">Response regulator</fullName>
    </submittedName>
</protein>
<name>A0A6C1KNL1_XANAU</name>
<accession>A0A6C1KNL1</accession>
<dbReference type="SMART" id="SM00448">
    <property type="entry name" value="REC"/>
    <property type="match status" value="1"/>
</dbReference>
<organism evidence="8 9">
    <name type="scientific">Xanthobacter autotrophicus</name>
    <dbReference type="NCBI Taxonomy" id="280"/>
    <lineage>
        <taxon>Bacteria</taxon>
        <taxon>Pseudomonadati</taxon>
        <taxon>Pseudomonadota</taxon>
        <taxon>Alphaproteobacteria</taxon>
        <taxon>Hyphomicrobiales</taxon>
        <taxon>Xanthobacteraceae</taxon>
        <taxon>Xanthobacter</taxon>
    </lineage>
</organism>
<dbReference type="Pfam" id="PF02954">
    <property type="entry name" value="HTH_8"/>
    <property type="match status" value="1"/>
</dbReference>
<evidence type="ECO:0000313" key="9">
    <source>
        <dbReference type="Proteomes" id="UP000305131"/>
    </source>
</evidence>
<dbReference type="Proteomes" id="UP000305131">
    <property type="component" value="Unassembled WGS sequence"/>
</dbReference>
<dbReference type="Gene3D" id="3.40.50.2300">
    <property type="match status" value="1"/>
</dbReference>
<dbReference type="PANTHER" id="PTHR48111">
    <property type="entry name" value="REGULATOR OF RPOS"/>
    <property type="match status" value="1"/>
</dbReference>
<dbReference type="PANTHER" id="PTHR48111:SF1">
    <property type="entry name" value="TWO-COMPONENT RESPONSE REGULATOR ORR33"/>
    <property type="match status" value="1"/>
</dbReference>
<dbReference type="GO" id="GO:0000976">
    <property type="term" value="F:transcription cis-regulatory region binding"/>
    <property type="evidence" value="ECO:0007669"/>
    <property type="project" value="TreeGrafter"/>
</dbReference>
<gene>
    <name evidence="8" type="ORF">FBQ73_21095</name>
</gene>
<keyword evidence="1 6" id="KW-0597">Phosphoprotein</keyword>
<feature type="domain" description="Response regulatory" evidence="7">
    <location>
        <begin position="4"/>
        <end position="118"/>
    </location>
</feature>
<dbReference type="SUPFAM" id="SSF52172">
    <property type="entry name" value="CheY-like"/>
    <property type="match status" value="1"/>
</dbReference>
<dbReference type="EMBL" id="VAUP01000041">
    <property type="protein sequence ID" value="TLX40946.1"/>
    <property type="molecule type" value="Genomic_DNA"/>
</dbReference>
<keyword evidence="4" id="KW-0238">DNA-binding</keyword>
<dbReference type="AlphaFoldDB" id="A0A6C1KNL1"/>
<evidence type="ECO:0000256" key="5">
    <source>
        <dbReference type="ARBA" id="ARBA00023163"/>
    </source>
</evidence>